<feature type="transmembrane region" description="Helical" evidence="1">
    <location>
        <begin position="33"/>
        <end position="53"/>
    </location>
</feature>
<dbReference type="Proteomes" id="UP000620127">
    <property type="component" value="Unassembled WGS sequence"/>
</dbReference>
<proteinExistence type="predicted"/>
<accession>A0ABQ2X8X4</accession>
<keyword evidence="1" id="KW-0472">Membrane</keyword>
<name>A0ABQ2X8X4_9BURK</name>
<evidence type="ECO:0000313" key="2">
    <source>
        <dbReference type="EMBL" id="GGX04597.1"/>
    </source>
</evidence>
<organism evidence="2 3">
    <name type="scientific">Undibacterium macrobrachii</name>
    <dbReference type="NCBI Taxonomy" id="1119058"/>
    <lineage>
        <taxon>Bacteria</taxon>
        <taxon>Pseudomonadati</taxon>
        <taxon>Pseudomonadota</taxon>
        <taxon>Betaproteobacteria</taxon>
        <taxon>Burkholderiales</taxon>
        <taxon>Oxalobacteraceae</taxon>
        <taxon>Undibacterium</taxon>
    </lineage>
</organism>
<comment type="caution">
    <text evidence="2">The sequence shown here is derived from an EMBL/GenBank/DDBJ whole genome shotgun (WGS) entry which is preliminary data.</text>
</comment>
<reference evidence="3" key="1">
    <citation type="journal article" date="2019" name="Int. J. Syst. Evol. Microbiol.">
        <title>The Global Catalogue of Microorganisms (GCM) 10K type strain sequencing project: providing services to taxonomists for standard genome sequencing and annotation.</title>
        <authorList>
            <consortium name="The Broad Institute Genomics Platform"/>
            <consortium name="The Broad Institute Genome Sequencing Center for Infectious Disease"/>
            <person name="Wu L."/>
            <person name="Ma J."/>
        </authorList>
    </citation>
    <scope>NUCLEOTIDE SEQUENCE [LARGE SCALE GENOMIC DNA]</scope>
    <source>
        <strain evidence="3">KCTC 23916</strain>
    </source>
</reference>
<dbReference type="EMBL" id="BMYT01000001">
    <property type="protein sequence ID" value="GGX04597.1"/>
    <property type="molecule type" value="Genomic_DNA"/>
</dbReference>
<evidence type="ECO:0000313" key="3">
    <source>
        <dbReference type="Proteomes" id="UP000620127"/>
    </source>
</evidence>
<gene>
    <name evidence="2" type="ORF">GCM10011282_08490</name>
</gene>
<protein>
    <submittedName>
        <fullName evidence="2">Uncharacterized protein</fullName>
    </submittedName>
</protein>
<evidence type="ECO:0000256" key="1">
    <source>
        <dbReference type="SAM" id="Phobius"/>
    </source>
</evidence>
<keyword evidence="1" id="KW-0812">Transmembrane</keyword>
<keyword evidence="3" id="KW-1185">Reference proteome</keyword>
<keyword evidence="1" id="KW-1133">Transmembrane helix</keyword>
<sequence>MSSAIAVPTFGQALITRQTEIKIKGQNKKAAEAAFLFIFLMKNYFLAFLPAAVAGK</sequence>